<dbReference type="OrthoDB" id="9782766at2"/>
<sequence>MKSLKLLLLLWVPLAFTATSGAEVQPVVQQAYLKADSPGPREQFGHSVDLNGNTLAIGSPGVGAAYVFSISDGIWSQHASVVPGDAGHKEQFGYSIALDGDTLVVGAPRHIGGGSAFLGSGGSMSFPVLTMCGVNRLS</sequence>
<feature type="chain" id="PRO_5006836020" evidence="4">
    <location>
        <begin position="18"/>
        <end position="138"/>
    </location>
</feature>
<dbReference type="AlphaFoldDB" id="A0A0U3AGJ7"/>
<reference evidence="5 6" key="1">
    <citation type="submission" date="2015-12" db="EMBL/GenBank/DDBJ databases">
        <title>Complete genome of Lacimicrobium alkaliphilum KCTC 32984.</title>
        <authorList>
            <person name="Kim S.-G."/>
            <person name="Lee Y.-J."/>
        </authorList>
    </citation>
    <scope>NUCLEOTIDE SEQUENCE [LARGE SCALE GENOMIC DNA]</scope>
    <source>
        <strain evidence="5 6">YelD216</strain>
    </source>
</reference>
<dbReference type="STRING" id="1526571.AT746_01995"/>
<name>A0A0U3AGJ7_9ALTE</name>
<dbReference type="InterPro" id="IPR028994">
    <property type="entry name" value="Integrin_alpha_N"/>
</dbReference>
<dbReference type="RefSeq" id="WP_062475732.1">
    <property type="nucleotide sequence ID" value="NZ_CP013650.1"/>
</dbReference>
<dbReference type="Gene3D" id="2.130.10.130">
    <property type="entry name" value="Integrin alpha, N-terminal"/>
    <property type="match status" value="1"/>
</dbReference>
<keyword evidence="2" id="KW-0677">Repeat</keyword>
<proteinExistence type="predicted"/>
<dbReference type="InterPro" id="IPR013517">
    <property type="entry name" value="FG-GAP"/>
</dbReference>
<dbReference type="PANTHER" id="PTHR36220:SF1">
    <property type="entry name" value="GAMMA TUBULIN COMPLEX COMPONENT C-TERMINAL DOMAIN-CONTAINING PROTEIN"/>
    <property type="match status" value="1"/>
</dbReference>
<dbReference type="KEGG" id="lal:AT746_01995"/>
<evidence type="ECO:0000313" key="5">
    <source>
        <dbReference type="EMBL" id="ALS97170.1"/>
    </source>
</evidence>
<keyword evidence="6" id="KW-1185">Reference proteome</keyword>
<organism evidence="5 6">
    <name type="scientific">Lacimicrobium alkaliphilum</name>
    <dbReference type="NCBI Taxonomy" id="1526571"/>
    <lineage>
        <taxon>Bacteria</taxon>
        <taxon>Pseudomonadati</taxon>
        <taxon>Pseudomonadota</taxon>
        <taxon>Gammaproteobacteria</taxon>
        <taxon>Alteromonadales</taxon>
        <taxon>Alteromonadaceae</taxon>
        <taxon>Lacimicrobium</taxon>
    </lineage>
</organism>
<dbReference type="Pfam" id="PF14312">
    <property type="entry name" value="FG-GAP_2"/>
    <property type="match status" value="2"/>
</dbReference>
<protein>
    <submittedName>
        <fullName evidence="5">Uncharacterized protein</fullName>
    </submittedName>
</protein>
<dbReference type="SMART" id="SM00191">
    <property type="entry name" value="Int_alpha"/>
    <property type="match status" value="2"/>
</dbReference>
<keyword evidence="1 4" id="KW-0732">Signal</keyword>
<dbReference type="Proteomes" id="UP000068447">
    <property type="component" value="Chromosome"/>
</dbReference>
<evidence type="ECO:0000256" key="2">
    <source>
        <dbReference type="ARBA" id="ARBA00022737"/>
    </source>
</evidence>
<keyword evidence="3" id="KW-0325">Glycoprotein</keyword>
<evidence type="ECO:0000256" key="4">
    <source>
        <dbReference type="SAM" id="SignalP"/>
    </source>
</evidence>
<dbReference type="PANTHER" id="PTHR36220">
    <property type="entry name" value="UNNAMED PRODUCT"/>
    <property type="match status" value="1"/>
</dbReference>
<evidence type="ECO:0000256" key="1">
    <source>
        <dbReference type="ARBA" id="ARBA00022729"/>
    </source>
</evidence>
<evidence type="ECO:0000256" key="3">
    <source>
        <dbReference type="ARBA" id="ARBA00023180"/>
    </source>
</evidence>
<accession>A0A0U3AGJ7</accession>
<feature type="signal peptide" evidence="4">
    <location>
        <begin position="1"/>
        <end position="17"/>
    </location>
</feature>
<evidence type="ECO:0000313" key="6">
    <source>
        <dbReference type="Proteomes" id="UP000068447"/>
    </source>
</evidence>
<gene>
    <name evidence="5" type="ORF">AT746_01995</name>
</gene>
<dbReference type="EMBL" id="CP013650">
    <property type="protein sequence ID" value="ALS97170.1"/>
    <property type="molecule type" value="Genomic_DNA"/>
</dbReference>
<dbReference type="InterPro" id="IPR013519">
    <property type="entry name" value="Int_alpha_beta-p"/>
</dbReference>